<evidence type="ECO:0000256" key="1">
    <source>
        <dbReference type="SAM" id="MobiDB-lite"/>
    </source>
</evidence>
<evidence type="ECO:0000313" key="4">
    <source>
        <dbReference type="Proteomes" id="UP001153069"/>
    </source>
</evidence>
<feature type="chain" id="PRO_5040502316" evidence="2">
    <location>
        <begin position="19"/>
        <end position="251"/>
    </location>
</feature>
<organism evidence="3 4">
    <name type="scientific">Seminavis robusta</name>
    <dbReference type="NCBI Taxonomy" id="568900"/>
    <lineage>
        <taxon>Eukaryota</taxon>
        <taxon>Sar</taxon>
        <taxon>Stramenopiles</taxon>
        <taxon>Ochrophyta</taxon>
        <taxon>Bacillariophyta</taxon>
        <taxon>Bacillariophyceae</taxon>
        <taxon>Bacillariophycidae</taxon>
        <taxon>Naviculales</taxon>
        <taxon>Naviculaceae</taxon>
        <taxon>Seminavis</taxon>
    </lineage>
</organism>
<keyword evidence="2" id="KW-0732">Signal</keyword>
<feature type="signal peptide" evidence="2">
    <location>
        <begin position="1"/>
        <end position="18"/>
    </location>
</feature>
<accession>A0A9N8HM29</accession>
<keyword evidence="4" id="KW-1185">Reference proteome</keyword>
<sequence>MTLSFLFSVLLMLATASAQTNNCTDLDDCGREFCGVDGVCHSYSCPNWFQYGGSVSSVIDDGTALTCEDYTTGEEDFYHAVIFSCGGFGPGVDMEGDGVSQVWNRRCYFDAGDELFECFHLAPDTDFSAFVNQAEANPPQPCDYSEEEIARGSPTNASYIYQVVISKPPSFISFRRGPESTATLDVDSAMMTMYAKVTSSQKTPEPTASLTVGPSTASPTVSTSAAISFRLKTKLASLSAAVLWITTELTT</sequence>
<dbReference type="EMBL" id="CAICTM010001076">
    <property type="protein sequence ID" value="CAB9520163.1"/>
    <property type="molecule type" value="Genomic_DNA"/>
</dbReference>
<dbReference type="Proteomes" id="UP001153069">
    <property type="component" value="Unassembled WGS sequence"/>
</dbReference>
<feature type="compositionally biased region" description="Polar residues" evidence="1">
    <location>
        <begin position="198"/>
        <end position="210"/>
    </location>
</feature>
<evidence type="ECO:0000313" key="3">
    <source>
        <dbReference type="EMBL" id="CAB9520163.1"/>
    </source>
</evidence>
<protein>
    <submittedName>
        <fullName evidence="3">Uncharacterized protein</fullName>
    </submittedName>
</protein>
<dbReference type="AlphaFoldDB" id="A0A9N8HM29"/>
<feature type="region of interest" description="Disordered" evidence="1">
    <location>
        <begin position="198"/>
        <end position="218"/>
    </location>
</feature>
<reference evidence="3" key="1">
    <citation type="submission" date="2020-06" db="EMBL/GenBank/DDBJ databases">
        <authorList>
            <consortium name="Plant Systems Biology data submission"/>
        </authorList>
    </citation>
    <scope>NUCLEOTIDE SEQUENCE</scope>
    <source>
        <strain evidence="3">D6</strain>
    </source>
</reference>
<proteinExistence type="predicted"/>
<name>A0A9N8HM29_9STRA</name>
<gene>
    <name evidence="3" type="ORF">SEMRO_1078_G238840.1</name>
</gene>
<evidence type="ECO:0000256" key="2">
    <source>
        <dbReference type="SAM" id="SignalP"/>
    </source>
</evidence>
<comment type="caution">
    <text evidence="3">The sequence shown here is derived from an EMBL/GenBank/DDBJ whole genome shotgun (WGS) entry which is preliminary data.</text>
</comment>